<evidence type="ECO:0000313" key="2">
    <source>
        <dbReference type="EMBL" id="RFB01487.1"/>
    </source>
</evidence>
<evidence type="ECO:0000256" key="1">
    <source>
        <dbReference type="SAM" id="Phobius"/>
    </source>
</evidence>
<keyword evidence="1" id="KW-1133">Transmembrane helix</keyword>
<keyword evidence="1" id="KW-0472">Membrane</keyword>
<proteinExistence type="predicted"/>
<protein>
    <submittedName>
        <fullName evidence="2">Uncharacterized protein</fullName>
    </submittedName>
</protein>
<evidence type="ECO:0000313" key="3">
    <source>
        <dbReference type="Proteomes" id="UP000264589"/>
    </source>
</evidence>
<sequence length="336" mass="35860">MGITAIGWITILFGGMALAACLMGLRQMQQSRRPKGASIQRVSGRVLPIETFYAPGSMDRAAAAAEADLGVPEPLAPASFAPASIEEGDLSIAARLTTGAVGTAVATIALDTATVGLDPEDRRLKPMLTELVDVRRPAEVSDLFAGGNADSVPGMADEFLVEIRRAVIRAYRSTGKGACLVVPVTGQPGMFFDLRIERYSRELADVCHEMFEVLGEIVDWSDAGDANSTPVRYAALPQAVPALLRSLRTAVRDLQLPPAFDYIRGEIDAYAGAMSGRVDAQNVMQIVNRYGRLDLKSAGIAPDAKPPARLLCLVTLIAVWDALILNFGFSEEVTTV</sequence>
<feature type="transmembrane region" description="Helical" evidence="1">
    <location>
        <begin position="6"/>
        <end position="25"/>
    </location>
</feature>
<organism evidence="2 3">
    <name type="scientific">Parvularcula marina</name>
    <dbReference type="NCBI Taxonomy" id="2292771"/>
    <lineage>
        <taxon>Bacteria</taxon>
        <taxon>Pseudomonadati</taxon>
        <taxon>Pseudomonadota</taxon>
        <taxon>Alphaproteobacteria</taxon>
        <taxon>Parvularculales</taxon>
        <taxon>Parvularculaceae</taxon>
        <taxon>Parvularcula</taxon>
    </lineage>
</organism>
<name>A0A371R7S0_9PROT</name>
<keyword evidence="3" id="KW-1185">Reference proteome</keyword>
<dbReference type="EMBL" id="QUQO01000002">
    <property type="protein sequence ID" value="RFB01487.1"/>
    <property type="molecule type" value="Genomic_DNA"/>
</dbReference>
<gene>
    <name evidence="2" type="ORF">DX908_14460</name>
</gene>
<comment type="caution">
    <text evidence="2">The sequence shown here is derived from an EMBL/GenBank/DDBJ whole genome shotgun (WGS) entry which is preliminary data.</text>
</comment>
<dbReference type="AlphaFoldDB" id="A0A371R7S0"/>
<dbReference type="RefSeq" id="WP_116393203.1">
    <property type="nucleotide sequence ID" value="NZ_QUQO01000002.1"/>
</dbReference>
<accession>A0A371R7S0</accession>
<dbReference type="InParanoid" id="A0A371R7S0"/>
<dbReference type="Proteomes" id="UP000264589">
    <property type="component" value="Unassembled WGS sequence"/>
</dbReference>
<keyword evidence="1" id="KW-0812">Transmembrane</keyword>
<reference evidence="2 3" key="1">
    <citation type="submission" date="2018-08" db="EMBL/GenBank/DDBJ databases">
        <title>Parvularcula sp. SM1705, isolated from surface water of the South Sea China.</title>
        <authorList>
            <person name="Sun L."/>
        </authorList>
    </citation>
    <scope>NUCLEOTIDE SEQUENCE [LARGE SCALE GENOMIC DNA]</scope>
    <source>
        <strain evidence="2 3">SM1705</strain>
    </source>
</reference>